<keyword evidence="1" id="KW-0812">Transmembrane</keyword>
<gene>
    <name evidence="2" type="ORF">GH741_11325</name>
</gene>
<feature type="transmembrane region" description="Helical" evidence="1">
    <location>
        <begin position="62"/>
        <end position="80"/>
    </location>
</feature>
<dbReference type="AlphaFoldDB" id="A0A6A8DHR9"/>
<name>A0A6A8DHR9_9BACI</name>
<reference evidence="2" key="1">
    <citation type="submission" date="2019-11" db="EMBL/GenBank/DDBJ databases">
        <authorList>
            <person name="Li J."/>
        </authorList>
    </citation>
    <scope>NUCLEOTIDE SEQUENCE</scope>
    <source>
        <strain evidence="2">B6B</strain>
    </source>
</reference>
<protein>
    <submittedName>
        <fullName evidence="2">Uncharacterized protein</fullName>
    </submittedName>
</protein>
<keyword evidence="1" id="KW-1133">Transmembrane helix</keyword>
<feature type="transmembrane region" description="Helical" evidence="1">
    <location>
        <begin position="100"/>
        <end position="122"/>
    </location>
</feature>
<keyword evidence="1" id="KW-0472">Membrane</keyword>
<evidence type="ECO:0000313" key="2">
    <source>
        <dbReference type="EMBL" id="MRH43271.1"/>
    </source>
</evidence>
<feature type="transmembrane region" description="Helical" evidence="1">
    <location>
        <begin position="30"/>
        <end position="50"/>
    </location>
</feature>
<dbReference type="Proteomes" id="UP000799092">
    <property type="component" value="Unassembled WGS sequence"/>
</dbReference>
<sequence length="142" mass="16547">MKKPKILYIIVVFLLIVIFSNRSYNVGEPSFFVPVIIVSLVIGVIGVYLFGKDMRLYKNLYFLSYVITIGAAFVPIIGVNMEESNLSYGFPAQWFDYYHLSGSVSFHLFGFLFNFFIFYFVLRFSSKTFLRFSKSETNWNNV</sequence>
<evidence type="ECO:0000313" key="3">
    <source>
        <dbReference type="Proteomes" id="UP000799092"/>
    </source>
</evidence>
<organism evidence="2 3">
    <name type="scientific">Aquibacillus halophilus</name>
    <dbReference type="NCBI Taxonomy" id="930132"/>
    <lineage>
        <taxon>Bacteria</taxon>
        <taxon>Bacillati</taxon>
        <taxon>Bacillota</taxon>
        <taxon>Bacilli</taxon>
        <taxon>Bacillales</taxon>
        <taxon>Bacillaceae</taxon>
        <taxon>Aquibacillus</taxon>
    </lineage>
</organism>
<evidence type="ECO:0000256" key="1">
    <source>
        <dbReference type="SAM" id="Phobius"/>
    </source>
</evidence>
<dbReference type="RefSeq" id="WP_153736905.1">
    <property type="nucleotide sequence ID" value="NZ_WJNG01000008.1"/>
</dbReference>
<proteinExistence type="predicted"/>
<dbReference type="EMBL" id="WJNG01000008">
    <property type="protein sequence ID" value="MRH43271.1"/>
    <property type="molecule type" value="Genomic_DNA"/>
</dbReference>
<dbReference type="OrthoDB" id="2941712at2"/>
<keyword evidence="3" id="KW-1185">Reference proteome</keyword>
<accession>A0A6A8DHR9</accession>
<feature type="transmembrane region" description="Helical" evidence="1">
    <location>
        <begin position="7"/>
        <end position="24"/>
    </location>
</feature>
<comment type="caution">
    <text evidence="2">The sequence shown here is derived from an EMBL/GenBank/DDBJ whole genome shotgun (WGS) entry which is preliminary data.</text>
</comment>